<organism evidence="2 3">
    <name type="scientific">Anopheles merus</name>
    <name type="common">Mosquito</name>
    <dbReference type="NCBI Taxonomy" id="30066"/>
    <lineage>
        <taxon>Eukaryota</taxon>
        <taxon>Metazoa</taxon>
        <taxon>Ecdysozoa</taxon>
        <taxon>Arthropoda</taxon>
        <taxon>Hexapoda</taxon>
        <taxon>Insecta</taxon>
        <taxon>Pterygota</taxon>
        <taxon>Neoptera</taxon>
        <taxon>Endopterygota</taxon>
        <taxon>Diptera</taxon>
        <taxon>Nematocera</taxon>
        <taxon>Culicoidea</taxon>
        <taxon>Culicidae</taxon>
        <taxon>Anophelinae</taxon>
        <taxon>Anopheles</taxon>
    </lineage>
</organism>
<dbReference type="GO" id="GO:0008081">
    <property type="term" value="F:phosphoric diester hydrolase activity"/>
    <property type="evidence" value="ECO:0007669"/>
    <property type="project" value="InterPro"/>
</dbReference>
<dbReference type="PROSITE" id="PS50007">
    <property type="entry name" value="PIPLC_X_DOMAIN"/>
    <property type="match status" value="1"/>
</dbReference>
<dbReference type="VEuPathDB" id="VectorBase:AMEM007648"/>
<keyword evidence="3" id="KW-1185">Reference proteome</keyword>
<dbReference type="InterPro" id="IPR017946">
    <property type="entry name" value="PLC-like_Pdiesterase_TIM-brl"/>
</dbReference>
<dbReference type="PANTHER" id="PTHR13593:SF149">
    <property type="entry name" value="PHOSPHATIDYLINOSITOL-SPECIFIC PHOSPHOLIPASE C X DOMAIN CONTAINING, ISOFORM A"/>
    <property type="match status" value="1"/>
</dbReference>
<dbReference type="AlphaFoldDB" id="A0A182V287"/>
<dbReference type="Proteomes" id="UP000075903">
    <property type="component" value="Unassembled WGS sequence"/>
</dbReference>
<dbReference type="Gene3D" id="3.20.20.190">
    <property type="entry name" value="Phosphatidylinositol (PI) phosphodiesterase"/>
    <property type="match status" value="1"/>
</dbReference>
<evidence type="ECO:0000313" key="2">
    <source>
        <dbReference type="EnsemblMetazoa" id="AMEM007648-PA"/>
    </source>
</evidence>
<dbReference type="GO" id="GO:0006629">
    <property type="term" value="P:lipid metabolic process"/>
    <property type="evidence" value="ECO:0007669"/>
    <property type="project" value="InterPro"/>
</dbReference>
<accession>A0A182V287</accession>
<evidence type="ECO:0000256" key="1">
    <source>
        <dbReference type="SAM" id="MobiDB-lite"/>
    </source>
</evidence>
<dbReference type="PANTHER" id="PTHR13593">
    <property type="match status" value="1"/>
</dbReference>
<sequence>MRRVEYKAPKYSTVPLSLIQCVNKGLREGTQTHKKAKHKMSFTVSNGATRLLLMVVVLLPTASIQAQQEPGDRAYKPEMDDLYITVNARTRTLELAWRNFDDLSNYILLAEQYPVEAFEPRQYYYTTGSSGTTTDASDGGASSGTTPMMMMMGDDGASIALSSPEMTTTGTTENSASDSTTGEMELVWAYDFRDESGYRQKEVLFSLQPVYTNGWTKTGIKFNYDLLNSVNTNTSCYGYYAYFVRPNGTVLSAHCMKLHPRWMTDLRAHLSPFRMRELFIPGTHDSASYKDGFDPLHQETIITKYSLTQDEDVYGQLLHGIRYIDLRVGYYKNSRTPFWANHGISRLHPLINVLEQIKRYAQETNEIIVLDVQEFPVGFGKEYNIHTKLIEFLQSTLRDVMASPSIGWSGTLGDVWAGGKTVIVAYDLEFAFRSFPDVVWRSVQQRWGNVQKVNDLKDYLFKVHHPKGFREYSFRPVADMAELTPDPWGVITDRYGGLRKMADSVNRFVTKWYFEDLGPTANVVAVDFARGTSIVEAAIYWNLKRVPNGPINLHR</sequence>
<dbReference type="VEuPathDB" id="VectorBase:AMEM21_007598"/>
<feature type="region of interest" description="Disordered" evidence="1">
    <location>
        <begin position="128"/>
        <end position="147"/>
    </location>
</feature>
<dbReference type="EnsemblMetazoa" id="AMEM007648-RA">
    <property type="protein sequence ID" value="AMEM007648-PA"/>
    <property type="gene ID" value="AMEM007648"/>
</dbReference>
<evidence type="ECO:0008006" key="4">
    <source>
        <dbReference type="Google" id="ProtNLM"/>
    </source>
</evidence>
<reference evidence="2" key="1">
    <citation type="submission" date="2020-05" db="UniProtKB">
        <authorList>
            <consortium name="EnsemblMetazoa"/>
        </authorList>
    </citation>
    <scope>IDENTIFICATION</scope>
    <source>
        <strain evidence="2">MAF</strain>
    </source>
</reference>
<dbReference type="SUPFAM" id="SSF51695">
    <property type="entry name" value="PLC-like phosphodiesterases"/>
    <property type="match status" value="1"/>
</dbReference>
<dbReference type="InterPro" id="IPR051057">
    <property type="entry name" value="PI-PLC_domain"/>
</dbReference>
<protein>
    <recommendedName>
        <fullName evidence="4">Phosphatidylinositol-specific phospholipase C X domain-containing protein</fullName>
    </recommendedName>
</protein>
<proteinExistence type="predicted"/>
<evidence type="ECO:0000313" key="3">
    <source>
        <dbReference type="Proteomes" id="UP000075903"/>
    </source>
</evidence>
<dbReference type="CDD" id="cd08622">
    <property type="entry name" value="PI-PLCXDc_CG14945_like"/>
    <property type="match status" value="1"/>
</dbReference>
<name>A0A182V287_ANOME</name>